<organism evidence="1 2">
    <name type="scientific">Streptomyces broussonetiae</name>
    <dbReference type="NCBI Taxonomy" id="2686304"/>
    <lineage>
        <taxon>Bacteria</taxon>
        <taxon>Bacillati</taxon>
        <taxon>Actinomycetota</taxon>
        <taxon>Actinomycetes</taxon>
        <taxon>Kitasatosporales</taxon>
        <taxon>Streptomycetaceae</taxon>
        <taxon>Streptomyces</taxon>
    </lineage>
</organism>
<dbReference type="Proteomes" id="UP000436138">
    <property type="component" value="Chromosome"/>
</dbReference>
<name>A0A6I6MWS0_9ACTN</name>
<gene>
    <name evidence="1" type="ORF">GQF42_04660</name>
</gene>
<evidence type="ECO:0000313" key="1">
    <source>
        <dbReference type="EMBL" id="QHA02669.1"/>
    </source>
</evidence>
<dbReference type="KEGG" id="sbro:GQF42_04660"/>
<evidence type="ECO:0000313" key="2">
    <source>
        <dbReference type="Proteomes" id="UP000436138"/>
    </source>
</evidence>
<dbReference type="AlphaFoldDB" id="A0A6I6MWS0"/>
<dbReference type="RefSeq" id="WP_158917897.1">
    <property type="nucleotide sequence ID" value="NZ_CP047020.1"/>
</dbReference>
<dbReference type="EMBL" id="CP047020">
    <property type="protein sequence ID" value="QHA02669.1"/>
    <property type="molecule type" value="Genomic_DNA"/>
</dbReference>
<protein>
    <submittedName>
        <fullName evidence="1">Uncharacterized protein</fullName>
    </submittedName>
</protein>
<sequence>MLAVVALFGQIVVIAVGRWRDGGRGQASSWRYAAASLVAGTAGWLAVGRPDLVGGDVGLALLCGVILGSEAAVTAERLSGRAWPGWTVSAVGGAASSTWLLDTPLPFV</sequence>
<accession>A0A6I6MWS0</accession>
<keyword evidence="2" id="KW-1185">Reference proteome</keyword>
<proteinExistence type="predicted"/>
<reference evidence="1 2" key="1">
    <citation type="submission" date="2019-12" db="EMBL/GenBank/DDBJ databases">
        <title>Streptomyces sp. strain T44 isolated from rhizosphere soil of Broussonetia papyrifera.</title>
        <authorList>
            <person name="Mo P."/>
        </authorList>
    </citation>
    <scope>NUCLEOTIDE SEQUENCE [LARGE SCALE GENOMIC DNA]</scope>
    <source>
        <strain evidence="1 2">T44</strain>
    </source>
</reference>